<dbReference type="CDD" id="cd04194">
    <property type="entry name" value="GT8_A4GalT_like"/>
    <property type="match status" value="1"/>
</dbReference>
<evidence type="ECO:0000256" key="2">
    <source>
        <dbReference type="ARBA" id="ARBA00022679"/>
    </source>
</evidence>
<evidence type="ECO:0000256" key="1">
    <source>
        <dbReference type="ARBA" id="ARBA00022676"/>
    </source>
</evidence>
<gene>
    <name evidence="4" type="primary">gspA</name>
    <name evidence="4" type="ORF">EC9_01610</name>
</gene>
<keyword evidence="3" id="KW-0479">Metal-binding</keyword>
<dbReference type="EMBL" id="CP036261">
    <property type="protein sequence ID" value="QDS86003.1"/>
    <property type="molecule type" value="Genomic_DNA"/>
</dbReference>
<dbReference type="AlphaFoldDB" id="A0A517LTP9"/>
<name>A0A517LTP9_9BACT</name>
<sequence>MNTQQSTAATARHAPPADRSDATIDVVCAADDAYAMPLAVTLKSACRNLAKGSRIRLFFITGGINDANWSMIEATLADEPIDIHVIQPDRAIFADLTISHHISHTAYFRLLTAELLPSDVRRVIYLDSDLFIQEDLGHLWALPIEAKFCLATVDVACPYVDARLGCANYRMANPYMASLSPIRNYRELGLDGSSEYFNSGVMVLNLDLWRKEEMATRLLKTLRDNQKYVWCWDQYALNVACHGNWGRFDPRWNQGAHVFEYPSARHAPIEVNQWDQMRTDPAIVHFTTEFKPWQHNSNHPRSEVFYEGLDETAWRGWRPDTSRSNFKDWFNRQVLAAIKQATISSRRLTSMWAAG</sequence>
<dbReference type="KEGG" id="ruv:EC9_01610"/>
<dbReference type="Pfam" id="PF01501">
    <property type="entry name" value="Glyco_transf_8"/>
    <property type="match status" value="1"/>
</dbReference>
<organism evidence="4 5">
    <name type="scientific">Rosistilla ulvae</name>
    <dbReference type="NCBI Taxonomy" id="1930277"/>
    <lineage>
        <taxon>Bacteria</taxon>
        <taxon>Pseudomonadati</taxon>
        <taxon>Planctomycetota</taxon>
        <taxon>Planctomycetia</taxon>
        <taxon>Pirellulales</taxon>
        <taxon>Pirellulaceae</taxon>
        <taxon>Rosistilla</taxon>
    </lineage>
</organism>
<reference evidence="4 5" key="1">
    <citation type="submission" date="2019-02" db="EMBL/GenBank/DDBJ databases">
        <title>Deep-cultivation of Planctomycetes and their phenomic and genomic characterization uncovers novel biology.</title>
        <authorList>
            <person name="Wiegand S."/>
            <person name="Jogler M."/>
            <person name="Boedeker C."/>
            <person name="Pinto D."/>
            <person name="Vollmers J."/>
            <person name="Rivas-Marin E."/>
            <person name="Kohn T."/>
            <person name="Peeters S.H."/>
            <person name="Heuer A."/>
            <person name="Rast P."/>
            <person name="Oberbeckmann S."/>
            <person name="Bunk B."/>
            <person name="Jeske O."/>
            <person name="Meyerdierks A."/>
            <person name="Storesund J.E."/>
            <person name="Kallscheuer N."/>
            <person name="Luecker S."/>
            <person name="Lage O.M."/>
            <person name="Pohl T."/>
            <person name="Merkel B.J."/>
            <person name="Hornburger P."/>
            <person name="Mueller R.-W."/>
            <person name="Bruemmer F."/>
            <person name="Labrenz M."/>
            <person name="Spormann A.M."/>
            <person name="Op den Camp H."/>
            <person name="Overmann J."/>
            <person name="Amann R."/>
            <person name="Jetten M.S.M."/>
            <person name="Mascher T."/>
            <person name="Medema M.H."/>
            <person name="Devos D.P."/>
            <person name="Kaster A.-K."/>
            <person name="Ovreas L."/>
            <person name="Rohde M."/>
            <person name="Galperin M.Y."/>
            <person name="Jogler C."/>
        </authorList>
    </citation>
    <scope>NUCLEOTIDE SEQUENCE [LARGE SCALE GENOMIC DNA]</scope>
    <source>
        <strain evidence="4 5">EC9</strain>
    </source>
</reference>
<dbReference type="GO" id="GO:0016757">
    <property type="term" value="F:glycosyltransferase activity"/>
    <property type="evidence" value="ECO:0007669"/>
    <property type="project" value="UniProtKB-KW"/>
</dbReference>
<proteinExistence type="predicted"/>
<evidence type="ECO:0000313" key="5">
    <source>
        <dbReference type="Proteomes" id="UP000319557"/>
    </source>
</evidence>
<dbReference type="OrthoDB" id="9798746at2"/>
<protein>
    <submittedName>
        <fullName evidence="4">General stress protein A</fullName>
    </submittedName>
</protein>
<keyword evidence="1" id="KW-0328">Glycosyltransferase</keyword>
<dbReference type="InterPro" id="IPR050748">
    <property type="entry name" value="Glycosyltrans_8_dom-fam"/>
</dbReference>
<dbReference type="InterPro" id="IPR029044">
    <property type="entry name" value="Nucleotide-diphossugar_trans"/>
</dbReference>
<accession>A0A517LTP9</accession>
<evidence type="ECO:0000313" key="4">
    <source>
        <dbReference type="EMBL" id="QDS86003.1"/>
    </source>
</evidence>
<evidence type="ECO:0000256" key="3">
    <source>
        <dbReference type="ARBA" id="ARBA00022723"/>
    </source>
</evidence>
<dbReference type="SUPFAM" id="SSF53448">
    <property type="entry name" value="Nucleotide-diphospho-sugar transferases"/>
    <property type="match status" value="1"/>
</dbReference>
<dbReference type="Gene3D" id="3.90.550.10">
    <property type="entry name" value="Spore Coat Polysaccharide Biosynthesis Protein SpsA, Chain A"/>
    <property type="match status" value="1"/>
</dbReference>
<dbReference type="GO" id="GO:0046872">
    <property type="term" value="F:metal ion binding"/>
    <property type="evidence" value="ECO:0007669"/>
    <property type="project" value="UniProtKB-KW"/>
</dbReference>
<keyword evidence="2" id="KW-0808">Transferase</keyword>
<dbReference type="Proteomes" id="UP000319557">
    <property type="component" value="Chromosome"/>
</dbReference>
<dbReference type="RefSeq" id="WP_145341516.1">
    <property type="nucleotide sequence ID" value="NZ_CP036261.1"/>
</dbReference>
<keyword evidence="5" id="KW-1185">Reference proteome</keyword>
<dbReference type="PANTHER" id="PTHR13778">
    <property type="entry name" value="GLYCOSYLTRANSFERASE 8 DOMAIN-CONTAINING PROTEIN"/>
    <property type="match status" value="1"/>
</dbReference>
<dbReference type="PANTHER" id="PTHR13778:SF47">
    <property type="entry name" value="LIPOPOLYSACCHARIDE 1,3-GALACTOSYLTRANSFERASE"/>
    <property type="match status" value="1"/>
</dbReference>
<dbReference type="InterPro" id="IPR002495">
    <property type="entry name" value="Glyco_trans_8"/>
</dbReference>